<sequence>MGNCFKNNNINNINNDSSSSSNNNGSGITTIINNNIGIHCNIANGYSGYNYNTLDWAWTLLPRVPESKMDSSIGEAACRDLSLGLSGSNATCKDAISYKKRGINVAQLISN</sequence>
<organism evidence="1 2">
    <name type="scientific">Plakobranchus ocellatus</name>
    <dbReference type="NCBI Taxonomy" id="259542"/>
    <lineage>
        <taxon>Eukaryota</taxon>
        <taxon>Metazoa</taxon>
        <taxon>Spiralia</taxon>
        <taxon>Lophotrochozoa</taxon>
        <taxon>Mollusca</taxon>
        <taxon>Gastropoda</taxon>
        <taxon>Heterobranchia</taxon>
        <taxon>Euthyneura</taxon>
        <taxon>Panpulmonata</taxon>
        <taxon>Sacoglossa</taxon>
        <taxon>Placobranchoidea</taxon>
        <taxon>Plakobranchidae</taxon>
        <taxon>Plakobranchus</taxon>
    </lineage>
</organism>
<comment type="caution">
    <text evidence="1">The sequence shown here is derived from an EMBL/GenBank/DDBJ whole genome shotgun (WGS) entry which is preliminary data.</text>
</comment>
<gene>
    <name evidence="1" type="ORF">PoB_002636800</name>
</gene>
<evidence type="ECO:0000313" key="1">
    <source>
        <dbReference type="EMBL" id="GFN99862.1"/>
    </source>
</evidence>
<reference evidence="1 2" key="1">
    <citation type="journal article" date="2021" name="Elife">
        <title>Chloroplast acquisition without the gene transfer in kleptoplastic sea slugs, Plakobranchus ocellatus.</title>
        <authorList>
            <person name="Maeda T."/>
            <person name="Takahashi S."/>
            <person name="Yoshida T."/>
            <person name="Shimamura S."/>
            <person name="Takaki Y."/>
            <person name="Nagai Y."/>
            <person name="Toyoda A."/>
            <person name="Suzuki Y."/>
            <person name="Arimoto A."/>
            <person name="Ishii H."/>
            <person name="Satoh N."/>
            <person name="Nishiyama T."/>
            <person name="Hasebe M."/>
            <person name="Maruyama T."/>
            <person name="Minagawa J."/>
            <person name="Obokata J."/>
            <person name="Shigenobu S."/>
        </authorList>
    </citation>
    <scope>NUCLEOTIDE SEQUENCE [LARGE SCALE GENOMIC DNA]</scope>
</reference>
<accession>A0AAV3ZZP9</accession>
<keyword evidence="2" id="KW-1185">Reference proteome</keyword>
<dbReference type="Proteomes" id="UP000735302">
    <property type="component" value="Unassembled WGS sequence"/>
</dbReference>
<proteinExistence type="predicted"/>
<evidence type="ECO:0000313" key="2">
    <source>
        <dbReference type="Proteomes" id="UP000735302"/>
    </source>
</evidence>
<dbReference type="AlphaFoldDB" id="A0AAV3ZZP9"/>
<name>A0AAV3ZZP9_9GAST</name>
<dbReference type="EMBL" id="BLXT01003024">
    <property type="protein sequence ID" value="GFN99862.1"/>
    <property type="molecule type" value="Genomic_DNA"/>
</dbReference>
<protein>
    <submittedName>
        <fullName evidence="1">Uncharacterized protein</fullName>
    </submittedName>
</protein>